<proteinExistence type="predicted"/>
<keyword evidence="2" id="KW-0472">Membrane</keyword>
<dbReference type="Pfam" id="PF10947">
    <property type="entry name" value="DUF2628"/>
    <property type="match status" value="1"/>
</dbReference>
<keyword evidence="2" id="KW-0812">Transmembrane</keyword>
<dbReference type="STRING" id="538381.GCA_001696535_04473"/>
<keyword evidence="4" id="KW-1185">Reference proteome</keyword>
<dbReference type="EMBL" id="OBML01000003">
    <property type="protein sequence ID" value="SOC00787.1"/>
    <property type="molecule type" value="Genomic_DNA"/>
</dbReference>
<feature type="transmembrane region" description="Helical" evidence="2">
    <location>
        <begin position="76"/>
        <end position="94"/>
    </location>
</feature>
<evidence type="ECO:0000256" key="2">
    <source>
        <dbReference type="SAM" id="Phobius"/>
    </source>
</evidence>
<evidence type="ECO:0008006" key="5">
    <source>
        <dbReference type="Google" id="ProtNLM"/>
    </source>
</evidence>
<evidence type="ECO:0000313" key="3">
    <source>
        <dbReference type="EMBL" id="SOC00787.1"/>
    </source>
</evidence>
<dbReference type="AlphaFoldDB" id="A0A285S2X5"/>
<sequence>MAIYMVLIPPGSSPETMGETEAQRTVFIRDGFSWLALLFTLPWLLVKRLWLVLLVYLVAGLVLELASRFIGGPMPGIAMAGLSILFAFEARGLWRWTLERRGWRFVAVVEAQGREEAERRFFARLAAHQRQAQDRQAGGSAPQPDAPPPHRPGYPIPRIGAERVVGLSVAPHRS</sequence>
<protein>
    <recommendedName>
        <fullName evidence="5">DUF2628 domain-containing protein</fullName>
    </recommendedName>
</protein>
<gene>
    <name evidence="3" type="ORF">SAMN05421512_103362</name>
</gene>
<name>A0A285S2X5_9HYPH</name>
<evidence type="ECO:0000256" key="1">
    <source>
        <dbReference type="SAM" id="MobiDB-lite"/>
    </source>
</evidence>
<reference evidence="3 4" key="1">
    <citation type="submission" date="2017-08" db="EMBL/GenBank/DDBJ databases">
        <authorList>
            <person name="de Groot N.N."/>
        </authorList>
    </citation>
    <scope>NUCLEOTIDE SEQUENCE [LARGE SCALE GENOMIC DNA]</scope>
    <source>
        <strain evidence="3 4">USBA 352</strain>
    </source>
</reference>
<keyword evidence="2" id="KW-1133">Transmembrane helix</keyword>
<feature type="compositionally biased region" description="Pro residues" evidence="1">
    <location>
        <begin position="144"/>
        <end position="155"/>
    </location>
</feature>
<dbReference type="RefSeq" id="WP_208980304.1">
    <property type="nucleotide sequence ID" value="NZ_OBML01000003.1"/>
</dbReference>
<dbReference type="Proteomes" id="UP000219331">
    <property type="component" value="Unassembled WGS sequence"/>
</dbReference>
<dbReference type="InterPro" id="IPR024399">
    <property type="entry name" value="DUF2628"/>
</dbReference>
<feature type="compositionally biased region" description="Low complexity" evidence="1">
    <location>
        <begin position="129"/>
        <end position="143"/>
    </location>
</feature>
<evidence type="ECO:0000313" key="4">
    <source>
        <dbReference type="Proteomes" id="UP000219331"/>
    </source>
</evidence>
<organism evidence="3 4">
    <name type="scientific">Stappia indica</name>
    <dbReference type="NCBI Taxonomy" id="538381"/>
    <lineage>
        <taxon>Bacteria</taxon>
        <taxon>Pseudomonadati</taxon>
        <taxon>Pseudomonadota</taxon>
        <taxon>Alphaproteobacteria</taxon>
        <taxon>Hyphomicrobiales</taxon>
        <taxon>Stappiaceae</taxon>
        <taxon>Stappia</taxon>
    </lineage>
</organism>
<accession>A0A285S2X5</accession>
<feature type="transmembrane region" description="Helical" evidence="2">
    <location>
        <begin position="26"/>
        <end position="45"/>
    </location>
</feature>
<feature type="region of interest" description="Disordered" evidence="1">
    <location>
        <begin position="129"/>
        <end position="157"/>
    </location>
</feature>